<protein>
    <submittedName>
        <fullName evidence="12">Potassium channel</fullName>
    </submittedName>
</protein>
<dbReference type="InterPro" id="IPR003280">
    <property type="entry name" value="2pore_dom_K_chnl"/>
</dbReference>
<feature type="domain" description="Potassium channel" evidence="11">
    <location>
        <begin position="439"/>
        <end position="512"/>
    </location>
</feature>
<feature type="transmembrane region" description="Helical" evidence="10">
    <location>
        <begin position="220"/>
        <end position="239"/>
    </location>
</feature>
<dbReference type="InterPro" id="IPR013099">
    <property type="entry name" value="K_chnl_dom"/>
</dbReference>
<feature type="transmembrane region" description="Helical" evidence="10">
    <location>
        <begin position="137"/>
        <end position="157"/>
    </location>
</feature>
<keyword evidence="5 8" id="KW-0406">Ion transport</keyword>
<evidence type="ECO:0000256" key="4">
    <source>
        <dbReference type="ARBA" id="ARBA00022989"/>
    </source>
</evidence>
<dbReference type="Pfam" id="PF07885">
    <property type="entry name" value="Ion_trans_2"/>
    <property type="match status" value="2"/>
</dbReference>
<evidence type="ECO:0000256" key="3">
    <source>
        <dbReference type="ARBA" id="ARBA00022692"/>
    </source>
</evidence>
<evidence type="ECO:0000313" key="12">
    <source>
        <dbReference type="EMBL" id="CAF9941181.1"/>
    </source>
</evidence>
<evidence type="ECO:0000313" key="13">
    <source>
        <dbReference type="Proteomes" id="UP000664203"/>
    </source>
</evidence>
<evidence type="ECO:0000256" key="2">
    <source>
        <dbReference type="ARBA" id="ARBA00022448"/>
    </source>
</evidence>
<name>A0A8H3J5L3_9LECA</name>
<dbReference type="AlphaFoldDB" id="A0A8H3J5L3"/>
<keyword evidence="6 10" id="KW-0472">Membrane</keyword>
<sequence length="699" mass="78481">MGTGESSPGSSDNTDASTSTLPRSRSESLTAAIPVKQKWKFYLRPDDDDQPQDWWFCSTAIPLLAATTGPLANVMSIAALVTSWRNNYDPANPGIDADSIGFPDPRWCLGLNGASLACGFAGNIFLLFNFTRRIRYIVALPVTIILWYFATGILIAITASMDEYVPPHRPEQTYSQGFWHAVIAAILYLVSSMILMLNMLGYFLGHYPQHFELSDDQRNLILQTMMFFFWLAGGAAVFAKVEGWSYVDSLYFCDVTVLTVGFGDFYPTNDVGRGLVFPYSVGGIIILGLMVSSIRGFAQELGSTHVVKSHVEKQRTHTLQRTATTDFEYEALKAHALAKLRHKSPVPISESFDLTKRTINFDVEKAIAASPHESHQKNPKVGPVTASLRVLRRVGSRQPKILLMRQEKDRFDAMRKIQYDTHKFKRYSALTMSFIAFGLLWCVGAVGFWGAESKSQGLSYFEALYFCYVSLLTIGYGDLSPKSNAGKPLFIVWSLIAVPTMTILISDMGDTVIASFKRGTFKLADWTVLPKAGLWRELLEKYPWLLLWLQKKSQKAAEKRRLAAGMPVGPEEDGMDPAPTMEQVSELDNLDDQALAGKLAIAIRHTANHLKDDPPRIYCYEEWAEYTRLIRFSRLSKEEIEEAEEEQGIVEWDWIGEDSPMIADSTESEWVLDRLCESLNRYMRKQGMGVSAGDKPKDV</sequence>
<dbReference type="PANTHER" id="PTHR11003:SF342">
    <property type="entry name" value="OUTWARD-RECTIFIER POTASSIUM CHANNEL TOK1"/>
    <property type="match status" value="1"/>
</dbReference>
<dbReference type="PRINTS" id="PR01333">
    <property type="entry name" value="2POREKCHANEL"/>
</dbReference>
<feature type="region of interest" description="Disordered" evidence="9">
    <location>
        <begin position="1"/>
        <end position="29"/>
    </location>
</feature>
<dbReference type="OrthoDB" id="297496at2759"/>
<feature type="transmembrane region" description="Helical" evidence="10">
    <location>
        <begin position="109"/>
        <end position="130"/>
    </location>
</feature>
<comment type="subcellular location">
    <subcellularLocation>
        <location evidence="1">Membrane</location>
        <topology evidence="1">Multi-pass membrane protein</topology>
    </subcellularLocation>
</comment>
<comment type="similarity">
    <text evidence="8">Belongs to the two pore domain potassium channel (TC 1.A.1.8) family.</text>
</comment>
<dbReference type="GO" id="GO:0022841">
    <property type="term" value="F:potassium ion leak channel activity"/>
    <property type="evidence" value="ECO:0007669"/>
    <property type="project" value="TreeGrafter"/>
</dbReference>
<evidence type="ECO:0000256" key="1">
    <source>
        <dbReference type="ARBA" id="ARBA00004141"/>
    </source>
</evidence>
<feature type="transmembrane region" description="Helical" evidence="10">
    <location>
        <begin position="276"/>
        <end position="298"/>
    </location>
</feature>
<evidence type="ECO:0000256" key="7">
    <source>
        <dbReference type="ARBA" id="ARBA00023303"/>
    </source>
</evidence>
<dbReference type="FunFam" id="1.10.287.70:FF:000182">
    <property type="entry name" value="Outward-rectifier potassium channel TOK1"/>
    <property type="match status" value="1"/>
</dbReference>
<feature type="transmembrane region" description="Helical" evidence="10">
    <location>
        <begin position="489"/>
        <end position="506"/>
    </location>
</feature>
<dbReference type="GO" id="GO:0015271">
    <property type="term" value="F:outward rectifier potassium channel activity"/>
    <property type="evidence" value="ECO:0007669"/>
    <property type="project" value="TreeGrafter"/>
</dbReference>
<dbReference type="PANTHER" id="PTHR11003">
    <property type="entry name" value="POTASSIUM CHANNEL, SUBFAMILY K"/>
    <property type="match status" value="1"/>
</dbReference>
<feature type="transmembrane region" description="Helical" evidence="10">
    <location>
        <begin position="177"/>
        <end position="200"/>
    </location>
</feature>
<evidence type="ECO:0000256" key="9">
    <source>
        <dbReference type="SAM" id="MobiDB-lite"/>
    </source>
</evidence>
<proteinExistence type="inferred from homology"/>
<dbReference type="FunFam" id="1.10.287.70:FF:000170">
    <property type="entry name" value="Outward-rectifier potassium channel TOK1"/>
    <property type="match status" value="1"/>
</dbReference>
<dbReference type="Gene3D" id="1.10.287.70">
    <property type="match status" value="2"/>
</dbReference>
<comment type="caution">
    <text evidence="12">The sequence shown here is derived from an EMBL/GenBank/DDBJ whole genome shotgun (WGS) entry which is preliminary data.</text>
</comment>
<organism evidence="12 13">
    <name type="scientific">Alectoria fallacina</name>
    <dbReference type="NCBI Taxonomy" id="1903189"/>
    <lineage>
        <taxon>Eukaryota</taxon>
        <taxon>Fungi</taxon>
        <taxon>Dikarya</taxon>
        <taxon>Ascomycota</taxon>
        <taxon>Pezizomycotina</taxon>
        <taxon>Lecanoromycetes</taxon>
        <taxon>OSLEUM clade</taxon>
        <taxon>Lecanoromycetidae</taxon>
        <taxon>Lecanorales</taxon>
        <taxon>Lecanorineae</taxon>
        <taxon>Parmeliaceae</taxon>
        <taxon>Alectoria</taxon>
    </lineage>
</organism>
<evidence type="ECO:0000256" key="10">
    <source>
        <dbReference type="SAM" id="Phobius"/>
    </source>
</evidence>
<accession>A0A8H3J5L3</accession>
<feature type="transmembrane region" description="Helical" evidence="10">
    <location>
        <begin position="457"/>
        <end position="477"/>
    </location>
</feature>
<feature type="domain" description="Potassium channel" evidence="11">
    <location>
        <begin position="226"/>
        <end position="297"/>
    </location>
</feature>
<reference evidence="12" key="1">
    <citation type="submission" date="2021-03" db="EMBL/GenBank/DDBJ databases">
        <authorList>
            <person name="Tagirdzhanova G."/>
        </authorList>
    </citation>
    <scope>NUCLEOTIDE SEQUENCE</scope>
</reference>
<keyword evidence="2 8" id="KW-0813">Transport</keyword>
<gene>
    <name evidence="12" type="primary">TOK1_3</name>
    <name evidence="12" type="ORF">ALECFALPRED_009021</name>
</gene>
<keyword evidence="13" id="KW-1185">Reference proteome</keyword>
<dbReference type="Proteomes" id="UP000664203">
    <property type="component" value="Unassembled WGS sequence"/>
</dbReference>
<evidence type="ECO:0000256" key="6">
    <source>
        <dbReference type="ARBA" id="ARBA00023136"/>
    </source>
</evidence>
<dbReference type="EMBL" id="CAJPDR010000639">
    <property type="protein sequence ID" value="CAF9941181.1"/>
    <property type="molecule type" value="Genomic_DNA"/>
</dbReference>
<dbReference type="GO" id="GO:0005886">
    <property type="term" value="C:plasma membrane"/>
    <property type="evidence" value="ECO:0007669"/>
    <property type="project" value="TreeGrafter"/>
</dbReference>
<evidence type="ECO:0000256" key="5">
    <source>
        <dbReference type="ARBA" id="ARBA00023065"/>
    </source>
</evidence>
<evidence type="ECO:0000256" key="8">
    <source>
        <dbReference type="RuleBase" id="RU003857"/>
    </source>
</evidence>
<keyword evidence="7 8" id="KW-0407">Ion channel</keyword>
<feature type="transmembrane region" description="Helical" evidence="10">
    <location>
        <begin position="427"/>
        <end position="451"/>
    </location>
</feature>
<keyword evidence="4 10" id="KW-1133">Transmembrane helix</keyword>
<dbReference type="SUPFAM" id="SSF81324">
    <property type="entry name" value="Voltage-gated potassium channels"/>
    <property type="match status" value="2"/>
</dbReference>
<evidence type="ECO:0000259" key="11">
    <source>
        <dbReference type="Pfam" id="PF07885"/>
    </source>
</evidence>
<dbReference type="GO" id="GO:0030322">
    <property type="term" value="P:stabilization of membrane potential"/>
    <property type="evidence" value="ECO:0007669"/>
    <property type="project" value="TreeGrafter"/>
</dbReference>
<keyword evidence="3 8" id="KW-0812">Transmembrane</keyword>